<evidence type="ECO:0000313" key="2">
    <source>
        <dbReference type="EMBL" id="PIA18847.1"/>
    </source>
</evidence>
<dbReference type="EMBL" id="KZ303488">
    <property type="protein sequence ID" value="PIA18847.1"/>
    <property type="molecule type" value="Genomic_DNA"/>
</dbReference>
<evidence type="ECO:0000313" key="3">
    <source>
        <dbReference type="Proteomes" id="UP000242474"/>
    </source>
</evidence>
<dbReference type="Pfam" id="PF05794">
    <property type="entry name" value="Tcp11"/>
    <property type="match status" value="1"/>
</dbReference>
<dbReference type="AlphaFoldDB" id="A0A2G5BJB7"/>
<name>A0A2G5BJB7_COERN</name>
<keyword evidence="3" id="KW-1185">Reference proteome</keyword>
<reference evidence="2 3" key="1">
    <citation type="journal article" date="2015" name="Genome Biol. Evol.">
        <title>Phylogenomic analyses indicate that early fungi evolved digesting cell walls of algal ancestors of land plants.</title>
        <authorList>
            <person name="Chang Y."/>
            <person name="Wang S."/>
            <person name="Sekimoto S."/>
            <person name="Aerts A.L."/>
            <person name="Choi C."/>
            <person name="Clum A."/>
            <person name="LaButti K.M."/>
            <person name="Lindquist E.A."/>
            <person name="Yee Ngan C."/>
            <person name="Ohm R.A."/>
            <person name="Salamov A.A."/>
            <person name="Grigoriev I.V."/>
            <person name="Spatafora J.W."/>
            <person name="Berbee M.L."/>
        </authorList>
    </citation>
    <scope>NUCLEOTIDE SEQUENCE [LARGE SCALE GENOMIC DNA]</scope>
    <source>
        <strain evidence="2 3">NRRL 1564</strain>
    </source>
</reference>
<proteinExistence type="inferred from homology"/>
<gene>
    <name evidence="2" type="ORF">COEREDRAFT_79402</name>
</gene>
<dbReference type="Proteomes" id="UP000242474">
    <property type="component" value="Unassembled WGS sequence"/>
</dbReference>
<accession>A0A2G5BJB7</accession>
<dbReference type="InterPro" id="IPR008862">
    <property type="entry name" value="Tcp11"/>
</dbReference>
<protein>
    <submittedName>
        <fullName evidence="2">Uncharacterized protein</fullName>
    </submittedName>
</protein>
<evidence type="ECO:0000256" key="1">
    <source>
        <dbReference type="ARBA" id="ARBA00010954"/>
    </source>
</evidence>
<sequence>MDDVRIAALRRECERLAVVATVALALAQFVRCLPRCAMRLTPARVAAECLVLVPEGCTVRWAEPPHPEPLSASAADVGFSRLLPELLALAERTAERALSSTEAAALERALLRAARHECPLRAVVEDRVAAAVRAHCDALAASDNCLPAAPASAALPPAAADALRRAMLPFLAPLLVSLANRIHAVLAHHWLVYKPFYASMSSTTRTSADPMSVADFSAEESSASFISPL</sequence>
<organism evidence="2 3">
    <name type="scientific">Coemansia reversa (strain ATCC 12441 / NRRL 1564)</name>
    <dbReference type="NCBI Taxonomy" id="763665"/>
    <lineage>
        <taxon>Eukaryota</taxon>
        <taxon>Fungi</taxon>
        <taxon>Fungi incertae sedis</taxon>
        <taxon>Zoopagomycota</taxon>
        <taxon>Kickxellomycotina</taxon>
        <taxon>Kickxellomycetes</taxon>
        <taxon>Kickxellales</taxon>
        <taxon>Kickxellaceae</taxon>
        <taxon>Coemansia</taxon>
    </lineage>
</organism>
<comment type="similarity">
    <text evidence="1">Belongs to the TCP11 family.</text>
</comment>
<dbReference type="OrthoDB" id="276323at2759"/>